<reference evidence="3" key="1">
    <citation type="submission" date="2018-11" db="EMBL/GenBank/DDBJ databases">
        <authorList>
            <person name="Alioto T."/>
            <person name="Alioto T."/>
        </authorList>
    </citation>
    <scope>NUCLEOTIDE SEQUENCE</scope>
</reference>
<keyword evidence="1" id="KW-0175">Coiled coil</keyword>
<evidence type="ECO:0000313" key="3">
    <source>
        <dbReference type="EMBL" id="VDI33086.1"/>
    </source>
</evidence>
<accession>A0A8B6ECZ4</accession>
<feature type="region of interest" description="Disordered" evidence="2">
    <location>
        <begin position="79"/>
        <end position="131"/>
    </location>
</feature>
<protein>
    <submittedName>
        <fullName evidence="3">Uncharacterized protein</fullName>
    </submittedName>
</protein>
<gene>
    <name evidence="3" type="ORF">MGAL_10B092030</name>
</gene>
<evidence type="ECO:0000256" key="1">
    <source>
        <dbReference type="SAM" id="Coils"/>
    </source>
</evidence>
<dbReference type="Proteomes" id="UP000596742">
    <property type="component" value="Unassembled WGS sequence"/>
</dbReference>
<evidence type="ECO:0000313" key="4">
    <source>
        <dbReference type="Proteomes" id="UP000596742"/>
    </source>
</evidence>
<evidence type="ECO:0000256" key="2">
    <source>
        <dbReference type="SAM" id="MobiDB-lite"/>
    </source>
</evidence>
<proteinExistence type="predicted"/>
<comment type="caution">
    <text evidence="3">The sequence shown here is derived from an EMBL/GenBank/DDBJ whole genome shotgun (WGS) entry which is preliminary data.</text>
</comment>
<feature type="compositionally biased region" description="Basic and acidic residues" evidence="2">
    <location>
        <begin position="86"/>
        <end position="98"/>
    </location>
</feature>
<sequence>MDSRLTVIEAGTDRIKNIETALSQLTRKVDKIIERENPRSTMPIYEEQSSIYRKEIAEENTKEVLHKFTREELNIRKEIQLGTVKPEIKKQSISEQKTHQSTSLSGTPPTDNRKSQKRVRTRIRVVRRRSS</sequence>
<feature type="compositionally biased region" description="Polar residues" evidence="2">
    <location>
        <begin position="99"/>
        <end position="110"/>
    </location>
</feature>
<feature type="coiled-coil region" evidence="1">
    <location>
        <begin position="8"/>
        <end position="35"/>
    </location>
</feature>
<organism evidence="3 4">
    <name type="scientific">Mytilus galloprovincialis</name>
    <name type="common">Mediterranean mussel</name>
    <dbReference type="NCBI Taxonomy" id="29158"/>
    <lineage>
        <taxon>Eukaryota</taxon>
        <taxon>Metazoa</taxon>
        <taxon>Spiralia</taxon>
        <taxon>Lophotrochozoa</taxon>
        <taxon>Mollusca</taxon>
        <taxon>Bivalvia</taxon>
        <taxon>Autobranchia</taxon>
        <taxon>Pteriomorphia</taxon>
        <taxon>Mytilida</taxon>
        <taxon>Mytiloidea</taxon>
        <taxon>Mytilidae</taxon>
        <taxon>Mytilinae</taxon>
        <taxon>Mytilus</taxon>
    </lineage>
</organism>
<dbReference type="EMBL" id="UYJE01004992">
    <property type="protein sequence ID" value="VDI33086.1"/>
    <property type="molecule type" value="Genomic_DNA"/>
</dbReference>
<keyword evidence="4" id="KW-1185">Reference proteome</keyword>
<feature type="compositionally biased region" description="Basic residues" evidence="2">
    <location>
        <begin position="115"/>
        <end position="131"/>
    </location>
</feature>
<dbReference type="AlphaFoldDB" id="A0A8B6ECZ4"/>
<name>A0A8B6ECZ4_MYTGA</name>